<dbReference type="PROSITE" id="PS50977">
    <property type="entry name" value="HTH_TETR_2"/>
    <property type="match status" value="1"/>
</dbReference>
<evidence type="ECO:0000256" key="2">
    <source>
        <dbReference type="PROSITE-ProRule" id="PRU00335"/>
    </source>
</evidence>
<dbReference type="PANTHER" id="PTHR30055">
    <property type="entry name" value="HTH-TYPE TRANSCRIPTIONAL REGULATOR RUTR"/>
    <property type="match status" value="1"/>
</dbReference>
<dbReference type="PANTHER" id="PTHR30055:SF226">
    <property type="entry name" value="HTH-TYPE TRANSCRIPTIONAL REGULATOR PKSA"/>
    <property type="match status" value="1"/>
</dbReference>
<dbReference type="EMBL" id="CP000580">
    <property type="protein sequence ID" value="ABN99886.1"/>
    <property type="molecule type" value="Genomic_DNA"/>
</dbReference>
<dbReference type="SUPFAM" id="SSF46689">
    <property type="entry name" value="Homeodomain-like"/>
    <property type="match status" value="1"/>
</dbReference>
<evidence type="ECO:0000313" key="4">
    <source>
        <dbReference type="EMBL" id="ABN99886.1"/>
    </source>
</evidence>
<dbReference type="PRINTS" id="PR00455">
    <property type="entry name" value="HTHTETR"/>
</dbReference>
<protein>
    <submittedName>
        <fullName evidence="4">Transcriptional regulator, TetR family</fullName>
    </submittedName>
</protein>
<feature type="domain" description="HTH tetR-type" evidence="3">
    <location>
        <begin position="43"/>
        <end position="103"/>
    </location>
</feature>
<dbReference type="KEGG" id="mjl:Mjls_4113"/>
<dbReference type="GO" id="GO:0000976">
    <property type="term" value="F:transcription cis-regulatory region binding"/>
    <property type="evidence" value="ECO:0007669"/>
    <property type="project" value="TreeGrafter"/>
</dbReference>
<dbReference type="AlphaFoldDB" id="A0A5Q5CL12"/>
<proteinExistence type="predicted"/>
<dbReference type="GO" id="GO:0003700">
    <property type="term" value="F:DNA-binding transcription factor activity"/>
    <property type="evidence" value="ECO:0007669"/>
    <property type="project" value="TreeGrafter"/>
</dbReference>
<dbReference type="InterPro" id="IPR001647">
    <property type="entry name" value="HTH_TetR"/>
</dbReference>
<dbReference type="InterPro" id="IPR036271">
    <property type="entry name" value="Tet_transcr_reg_TetR-rel_C_sf"/>
</dbReference>
<reference evidence="4" key="1">
    <citation type="submission" date="2007-02" db="EMBL/GenBank/DDBJ databases">
        <title>Complete sequence of Mycobacterium sp. JLS.</title>
        <authorList>
            <consortium name="US DOE Joint Genome Institute"/>
            <person name="Copeland A."/>
            <person name="Lucas S."/>
            <person name="Lapidus A."/>
            <person name="Barry K."/>
            <person name="Detter J.C."/>
            <person name="Glavina del Rio T."/>
            <person name="Hammon N."/>
            <person name="Israni S."/>
            <person name="Dalin E."/>
            <person name="Tice H."/>
            <person name="Pitluck S."/>
            <person name="Chain P."/>
            <person name="Malfatti S."/>
            <person name="Shin M."/>
            <person name="Vergez L."/>
            <person name="Schmutz J."/>
            <person name="Larimer F."/>
            <person name="Land M."/>
            <person name="Hauser L."/>
            <person name="Kyrpides N."/>
            <person name="Mikhailova N."/>
            <person name="Miller C.D."/>
            <person name="Anderson A.J."/>
            <person name="Sims R.C."/>
            <person name="Richardson P."/>
        </authorList>
    </citation>
    <scope>NUCLEOTIDE SEQUENCE [LARGE SCALE GENOMIC DNA]</scope>
    <source>
        <strain evidence="4">JLS</strain>
    </source>
</reference>
<dbReference type="SUPFAM" id="SSF48498">
    <property type="entry name" value="Tetracyclin repressor-like, C-terminal domain"/>
    <property type="match status" value="1"/>
</dbReference>
<name>A0A5Q5CL12_MYCSJ</name>
<dbReference type="Pfam" id="PF00440">
    <property type="entry name" value="TetR_N"/>
    <property type="match status" value="1"/>
</dbReference>
<evidence type="ECO:0000259" key="3">
    <source>
        <dbReference type="PROSITE" id="PS50977"/>
    </source>
</evidence>
<sequence length="236" mass="25188">MSDRIGHCVGQGQYLQVSSATVTAHSQVSRAAAWGADLPLNEEQARERLLAAAEACYAERGPTSTRMSDIAKKAGVNRSTVYYYFPTKDAILVASFVRALDGVLAAADHCWRTDEPFLDRLVAACLAGNAAARTSPAIRLLIHNDEAAHTYHAAEHSELWRDKLAEALGQRIAGAAAAGEVRDDLSPDTLARWVTRVNFSLMSEPAGAEDGGEEGILRNLLAASLAPRTSAGTSRS</sequence>
<gene>
    <name evidence="4" type="ordered locus">Mjls_4113</name>
</gene>
<dbReference type="Gene3D" id="1.10.357.10">
    <property type="entry name" value="Tetracycline Repressor, domain 2"/>
    <property type="match status" value="1"/>
</dbReference>
<keyword evidence="1 2" id="KW-0238">DNA-binding</keyword>
<organism evidence="4">
    <name type="scientific">Mycobacterium sp. (strain JLS)</name>
    <dbReference type="NCBI Taxonomy" id="164757"/>
    <lineage>
        <taxon>Bacteria</taxon>
        <taxon>Bacillati</taxon>
        <taxon>Actinomycetota</taxon>
        <taxon>Actinomycetes</taxon>
        <taxon>Mycobacteriales</taxon>
        <taxon>Mycobacteriaceae</taxon>
        <taxon>Mycobacterium</taxon>
    </lineage>
</organism>
<dbReference type="InterPro" id="IPR009057">
    <property type="entry name" value="Homeodomain-like_sf"/>
</dbReference>
<dbReference type="InterPro" id="IPR050109">
    <property type="entry name" value="HTH-type_TetR-like_transc_reg"/>
</dbReference>
<feature type="DNA-binding region" description="H-T-H motif" evidence="2">
    <location>
        <begin position="66"/>
        <end position="85"/>
    </location>
</feature>
<evidence type="ECO:0000256" key="1">
    <source>
        <dbReference type="ARBA" id="ARBA00023125"/>
    </source>
</evidence>
<accession>A0A5Q5CL12</accession>